<dbReference type="InterPro" id="IPR008811">
    <property type="entry name" value="Glycosyl_hydrolases_36"/>
</dbReference>
<dbReference type="PANTHER" id="PTHR31268:SF5">
    <property type="entry name" value="GALACTINOL--SUCROSE GALACTOSYLTRANSFERASE 6-RELATED"/>
    <property type="match status" value="1"/>
</dbReference>
<dbReference type="GO" id="GO:0047274">
    <property type="term" value="F:galactinol-sucrose galactosyltransferase activity"/>
    <property type="evidence" value="ECO:0007669"/>
    <property type="project" value="UniProtKB-EC"/>
</dbReference>
<evidence type="ECO:0000256" key="2">
    <source>
        <dbReference type="ARBA" id="ARBA00012708"/>
    </source>
</evidence>
<evidence type="ECO:0000256" key="3">
    <source>
        <dbReference type="ARBA" id="ARBA00023277"/>
    </source>
</evidence>
<dbReference type="Gene3D" id="3.20.20.70">
    <property type="entry name" value="Aldolase class I"/>
    <property type="match status" value="1"/>
</dbReference>
<sequence>MSQRTGDYGKDVPKETQFLLLKAPSSKDGSSNSYIFLLPLLDGSFRACLQGGENDELQLYMDSGDPAITASSWSHALIIKSGEDPFKLIEESIMAAESHLQTFLHRKKKKLPSIIDWFGWCTWDAFYTEVSAKGVEEGLKSLCEGGIPPRFLIIDDGWQSVATDETSNQPSDNIPLGRLTQIKENKKFQKHAEANGSPKEPTEGIQHIVKIAKEMYNVKYVYVWHALAGYWGGVKPNVEGTEGYDAKLQYPLATPASFARMAEIEWLSTEGLGLVHPSKAAKFFDELHAYLAASGIDGVKVDVQSVLETVASNMGGRIGLAALYHRALDASIARNFKENGIIACMSHSADALFFSKQTAIVRASDDFYPRNPLSHSIHVAAVSYNSVFLGEFMQPDWDMFHSLHSASEYHGAARAIGGCPVYVSDKPGEHDFDLLKKLVLPDGRVLRALLPGRPTLDCLFVDPTRDGKSLLKIWNMNKYTGVLGVFNCQGAAWDFGEKKNMNNNADKDMNSMALEGRVCGGDVHLLREAAVGEWSGYCAIYSHRGLLVCLPVTSGLSLKLKVLEYEVYTVTPIQRLGAGVYFAPVGLIHMFNSGGAIRKLEYRATSMENGDIGGGHVLVSVMGSGQFGAYASTKPKACWIDYVQSDFTYDENSGLLTLHMKQNPNGLTWDISIDF</sequence>
<keyword evidence="6" id="KW-1185">Reference proteome</keyword>
<evidence type="ECO:0000256" key="4">
    <source>
        <dbReference type="ARBA" id="ARBA00049426"/>
    </source>
</evidence>
<dbReference type="Pfam" id="PF05691">
    <property type="entry name" value="Raffinose_syn"/>
    <property type="match status" value="1"/>
</dbReference>
<dbReference type="Gramene" id="ERM95328">
    <property type="protein sequence ID" value="ERM95328"/>
    <property type="gene ID" value="AMTR_s00008p00154720"/>
</dbReference>
<dbReference type="SUPFAM" id="SSF51445">
    <property type="entry name" value="(Trans)glycosidases"/>
    <property type="match status" value="1"/>
</dbReference>
<comment type="catalytic activity">
    <reaction evidence="4">
        <text>alpha-D-galactosyl-(1-&gt;3)-1D-myo-inositol + sucrose = raffinose + myo-inositol</text>
        <dbReference type="Rhea" id="RHEA:20161"/>
        <dbReference type="ChEBI" id="CHEBI:16634"/>
        <dbReference type="ChEBI" id="CHEBI:17268"/>
        <dbReference type="ChEBI" id="CHEBI:17505"/>
        <dbReference type="ChEBI" id="CHEBI:17992"/>
        <dbReference type="EC" id="2.4.1.82"/>
    </reaction>
</comment>
<dbReference type="AlphaFoldDB" id="W1NIK0"/>
<gene>
    <name evidence="5" type="ORF">AMTR_s00008p00154720</name>
</gene>
<name>W1NIK0_AMBTC</name>
<reference evidence="6" key="1">
    <citation type="journal article" date="2013" name="Science">
        <title>The Amborella genome and the evolution of flowering plants.</title>
        <authorList>
            <consortium name="Amborella Genome Project"/>
        </authorList>
    </citation>
    <scope>NUCLEOTIDE SEQUENCE [LARGE SCALE GENOMIC DNA]</scope>
</reference>
<proteinExistence type="inferred from homology"/>
<protein>
    <recommendedName>
        <fullName evidence="2">galactinol--sucrose galactosyltransferase</fullName>
        <ecNumber evidence="2">2.4.1.82</ecNumber>
    </recommendedName>
</protein>
<evidence type="ECO:0000313" key="6">
    <source>
        <dbReference type="Proteomes" id="UP000017836"/>
    </source>
</evidence>
<evidence type="ECO:0000313" key="5">
    <source>
        <dbReference type="EMBL" id="ERM95328.1"/>
    </source>
</evidence>
<dbReference type="STRING" id="13333.W1NIK0"/>
<dbReference type="EMBL" id="KI397486">
    <property type="protein sequence ID" value="ERM95328.1"/>
    <property type="molecule type" value="Genomic_DNA"/>
</dbReference>
<evidence type="ECO:0000256" key="1">
    <source>
        <dbReference type="ARBA" id="ARBA00007240"/>
    </source>
</evidence>
<organism evidence="5 6">
    <name type="scientific">Amborella trichopoda</name>
    <dbReference type="NCBI Taxonomy" id="13333"/>
    <lineage>
        <taxon>Eukaryota</taxon>
        <taxon>Viridiplantae</taxon>
        <taxon>Streptophyta</taxon>
        <taxon>Embryophyta</taxon>
        <taxon>Tracheophyta</taxon>
        <taxon>Spermatophyta</taxon>
        <taxon>Magnoliopsida</taxon>
        <taxon>Amborellales</taxon>
        <taxon>Amborellaceae</taxon>
        <taxon>Amborella</taxon>
    </lineage>
</organism>
<comment type="similarity">
    <text evidence="1">Belongs to the glycosyl hydrolases 36 family.</text>
</comment>
<dbReference type="Proteomes" id="UP000017836">
    <property type="component" value="Unassembled WGS sequence"/>
</dbReference>
<dbReference type="PANTHER" id="PTHR31268">
    <property type="match status" value="1"/>
</dbReference>
<dbReference type="EC" id="2.4.1.82" evidence="2"/>
<dbReference type="OMA" id="MPREIAH"/>
<keyword evidence="3" id="KW-0119">Carbohydrate metabolism</keyword>
<accession>W1NIK0</accession>
<dbReference type="eggNOG" id="ENOG502QPVE">
    <property type="taxonomic scope" value="Eukaryota"/>
</dbReference>
<dbReference type="HOGENOM" id="CLU_007066_0_0_1"/>
<dbReference type="InterPro" id="IPR017853">
    <property type="entry name" value="GH"/>
</dbReference>
<dbReference type="InterPro" id="IPR013785">
    <property type="entry name" value="Aldolase_TIM"/>
</dbReference>